<evidence type="ECO:0000313" key="1">
    <source>
        <dbReference type="EMBL" id="AER59789.1"/>
    </source>
</evidence>
<name>G8FV13_9CAUD</name>
<organism evidence="1 2">
    <name type="scientific">Pediococcus phage cIP1</name>
    <dbReference type="NCBI Taxonomy" id="2681621"/>
    <lineage>
        <taxon>Viruses</taxon>
        <taxon>Duplodnaviria</taxon>
        <taxon>Heunggongvirae</taxon>
        <taxon>Uroviricota</taxon>
        <taxon>Caudoviricetes</taxon>
        <taxon>Coetzeevirus</taxon>
        <taxon>Coetzeevirus cIP1</taxon>
    </lineage>
</organism>
<reference evidence="1 2" key="1">
    <citation type="journal article" date="2012" name="Gene">
        <title>Genome sequence of the phage clP1, which infects the beer spoilage bacterium Pediococcus damnosus.</title>
        <authorList>
            <person name="Kelly D."/>
            <person name="O'Sullivan O."/>
            <person name="Mills S."/>
            <person name="McAuliffe O."/>
            <person name="Ross R.P."/>
            <person name="Neve H."/>
            <person name="Coffey A."/>
        </authorList>
    </citation>
    <scope>NUCLEOTIDE SEQUENCE [LARGE SCALE GENOMIC DNA]</scope>
</reference>
<accession>G8FV13</accession>
<evidence type="ECO:0000313" key="2">
    <source>
        <dbReference type="Proteomes" id="UP000005879"/>
    </source>
</evidence>
<sequence length="149" mass="17044">MKGLINMKYSQGLVLRDSGVPYIIFKYKGEYMIERPQYMARIAIGETYRCGWDSIDELHDDTCADSDEPAFYTPLNNDPDNAKIGDMFETDNTDGLGEYVILCTRKHGKRVWVSLDALKYADLNDLLHIKGNEYGKIKVVKGVRFYDGL</sequence>
<gene>
    <name evidence="1" type="ORF">clP1_030</name>
</gene>
<keyword evidence="2" id="KW-1185">Reference proteome</keyword>
<proteinExistence type="predicted"/>
<dbReference type="RefSeq" id="YP_004934195.1">
    <property type="nucleotide sequence ID" value="NC_016161.1"/>
</dbReference>
<dbReference type="GeneID" id="11294577"/>
<protein>
    <submittedName>
        <fullName evidence="1">Uncharacterized protein</fullName>
    </submittedName>
</protein>
<dbReference type="KEGG" id="vg:11294577"/>
<dbReference type="EMBL" id="JN051154">
    <property type="protein sequence ID" value="AER59789.1"/>
    <property type="molecule type" value="Genomic_DNA"/>
</dbReference>
<dbReference type="Proteomes" id="UP000005879">
    <property type="component" value="Segment"/>
</dbReference>